<dbReference type="Proteomes" id="UP000253426">
    <property type="component" value="Unassembled WGS sequence"/>
</dbReference>
<evidence type="ECO:0000313" key="3">
    <source>
        <dbReference type="Proteomes" id="UP000253426"/>
    </source>
</evidence>
<feature type="signal peptide" evidence="1">
    <location>
        <begin position="1"/>
        <end position="28"/>
    </location>
</feature>
<proteinExistence type="predicted"/>
<evidence type="ECO:0000256" key="1">
    <source>
        <dbReference type="SAM" id="SignalP"/>
    </source>
</evidence>
<reference evidence="2 3" key="1">
    <citation type="submission" date="2018-06" db="EMBL/GenBank/DDBJ databases">
        <title>Genomic Encyclopedia of Type Strains, Phase IV (KMG-IV): sequencing the most valuable type-strain genomes for metagenomic binning, comparative biology and taxonomic classification.</title>
        <authorList>
            <person name="Goeker M."/>
        </authorList>
    </citation>
    <scope>NUCLEOTIDE SEQUENCE [LARGE SCALE GENOMIC DNA]</scope>
    <source>
        <strain evidence="2 3">DSM 25532</strain>
    </source>
</reference>
<accession>A0A366H2D3</accession>
<organism evidence="2 3">
    <name type="scientific">Roseimicrobium gellanilyticum</name>
    <dbReference type="NCBI Taxonomy" id="748857"/>
    <lineage>
        <taxon>Bacteria</taxon>
        <taxon>Pseudomonadati</taxon>
        <taxon>Verrucomicrobiota</taxon>
        <taxon>Verrucomicrobiia</taxon>
        <taxon>Verrucomicrobiales</taxon>
        <taxon>Verrucomicrobiaceae</taxon>
        <taxon>Roseimicrobium</taxon>
    </lineage>
</organism>
<dbReference type="AlphaFoldDB" id="A0A366H2D3"/>
<dbReference type="RefSeq" id="WP_113962413.1">
    <property type="nucleotide sequence ID" value="NZ_QNRR01000024.1"/>
</dbReference>
<keyword evidence="3" id="KW-1185">Reference proteome</keyword>
<dbReference type="EMBL" id="QNRR01000024">
    <property type="protein sequence ID" value="RBP35204.1"/>
    <property type="molecule type" value="Genomic_DNA"/>
</dbReference>
<sequence length="157" mass="17903">MVRTKIRPVLLCALVVLLPWVTPVSTCAQDIRHAYGHWKVDASETARLNPFASEAMLILFTKDVTENPFILSINEKDFITTSRLKVIHDTYEVAGAEKGVVTLSLTSKDKPETRQRLLKMQPKGDRLYLDYRDTGRSGLLVVFVKAREEEKQYPPTR</sequence>
<keyword evidence="1" id="KW-0732">Signal</keyword>
<comment type="caution">
    <text evidence="2">The sequence shown here is derived from an EMBL/GenBank/DDBJ whole genome shotgun (WGS) entry which is preliminary data.</text>
</comment>
<name>A0A366H2D3_9BACT</name>
<evidence type="ECO:0008006" key="4">
    <source>
        <dbReference type="Google" id="ProtNLM"/>
    </source>
</evidence>
<feature type="chain" id="PRO_5016977027" description="Lipocalin-like protein" evidence="1">
    <location>
        <begin position="29"/>
        <end position="157"/>
    </location>
</feature>
<gene>
    <name evidence="2" type="ORF">DES53_1244</name>
</gene>
<evidence type="ECO:0000313" key="2">
    <source>
        <dbReference type="EMBL" id="RBP35204.1"/>
    </source>
</evidence>
<protein>
    <recommendedName>
        <fullName evidence="4">Lipocalin-like protein</fullName>
    </recommendedName>
</protein>